<feature type="repeat" description="PPR" evidence="2">
    <location>
        <begin position="276"/>
        <end position="310"/>
    </location>
</feature>
<feature type="repeat" description="PPR" evidence="2">
    <location>
        <begin position="311"/>
        <end position="345"/>
    </location>
</feature>
<dbReference type="PANTHER" id="PTHR47932">
    <property type="entry name" value="ATPASE EXPRESSION PROTEIN 3"/>
    <property type="match status" value="1"/>
</dbReference>
<evidence type="ECO:0008006" key="6">
    <source>
        <dbReference type="Google" id="ProtNLM"/>
    </source>
</evidence>
<gene>
    <name evidence="4" type="ORF">CASFOL_039259</name>
</gene>
<feature type="repeat" description="PPR" evidence="2">
    <location>
        <begin position="590"/>
        <end position="624"/>
    </location>
</feature>
<dbReference type="PANTHER" id="PTHR47932:SF44">
    <property type="entry name" value="MIOREX COMPLEX COMPONENT 1"/>
    <property type="match status" value="1"/>
</dbReference>
<keyword evidence="1" id="KW-0677">Repeat</keyword>
<protein>
    <recommendedName>
        <fullName evidence="6">Pentatricopeptide repeat-containing protein</fullName>
    </recommendedName>
</protein>
<sequence length="806" mass="92012">MPISASIHRFSKITASHTCSRSHHFHRHLFARMGATPYSSSSSNTHSPSEIIGQSADRDDDFGCITETNSEKSRVLSSDHSLYSWGGVKCNPDDFNEFDKSEEDEDNDDDFIAVNSIRVNKERTVFRSKIKADEEEDESKHPLVNEICRLVNLRSKWTPNHELELKRILRSLKPSQICAALRALPDERVALKFFYWADRQWRYKHDPIVYHAMLKVLSKTKLCQGAKRVLYLMVRRRIGLWPEDFGFVMVSFSRAGHLRKSLQVLTLMQRFGVDLDISICNTAINVLVEGERLEKALRFCERMKVVGIEPNVITYNCLIKGYCEMNQMGDALKLIDEMPLRGCSPDKVSYYTVMGFLCKEKRVEELRGLLDKTSKSKLVPDQVTYNTLVHMLSKHGNGDDALGFLREAEENGFCIDKVGHTAIVNCYCQEGRLDKAKDIVDEMLLKGCEPDVVTYTSVLNGFCRAGEIDRAKKMLNQMYKHGCKPNCVSYTVILNGLCREGKSLEAREMMSASEGWWSPNAITYGVIMHGLRREGKLSEARDVIREMIRHGFYPNPVEINLLIQSFCRAGETGQARKLMEECLKSGCAVNVVNFTTVIHGFCKTGDLDSALSVFDDMYLNDKHPDEVTYTAVIDALGKKGRINEAIEMTKKMIHSGTNPTQVTYRSLIHNFCKHGKVNDLCKLIEKLVLRENCKTVYNQVIEKLCYFGYVDEAYGLLGKVLRTGSRIDANSCHIVMRSFLKNENPIGSYRVACRMFNRNLVPELKVCEEVSKKLVLIRKFDEADKLMLRFVERGHIEPKVKKRTFE</sequence>
<evidence type="ECO:0000256" key="3">
    <source>
        <dbReference type="SAM" id="MobiDB-lite"/>
    </source>
</evidence>
<accession>A0ABD3BHI4</accession>
<feature type="repeat" description="PPR" evidence="2">
    <location>
        <begin position="451"/>
        <end position="485"/>
    </location>
</feature>
<dbReference type="Pfam" id="PF13041">
    <property type="entry name" value="PPR_2"/>
    <property type="match status" value="3"/>
</dbReference>
<dbReference type="InterPro" id="IPR011990">
    <property type="entry name" value="TPR-like_helical_dom_sf"/>
</dbReference>
<keyword evidence="5" id="KW-1185">Reference proteome</keyword>
<feature type="repeat" description="PPR" evidence="2">
    <location>
        <begin position="625"/>
        <end position="659"/>
    </location>
</feature>
<feature type="region of interest" description="Disordered" evidence="3">
    <location>
        <begin position="36"/>
        <end position="60"/>
    </location>
</feature>
<proteinExistence type="predicted"/>
<dbReference type="Proteomes" id="UP001632038">
    <property type="component" value="Unassembled WGS sequence"/>
</dbReference>
<feature type="repeat" description="PPR" evidence="2">
    <location>
        <begin position="416"/>
        <end position="450"/>
    </location>
</feature>
<feature type="repeat" description="PPR" evidence="2">
    <location>
        <begin position="381"/>
        <end position="415"/>
    </location>
</feature>
<evidence type="ECO:0000256" key="2">
    <source>
        <dbReference type="PROSITE-ProRule" id="PRU00708"/>
    </source>
</evidence>
<feature type="repeat" description="PPR" evidence="2">
    <location>
        <begin position="346"/>
        <end position="380"/>
    </location>
</feature>
<feature type="repeat" description="PPR" evidence="2">
    <location>
        <begin position="555"/>
        <end position="589"/>
    </location>
</feature>
<reference evidence="5" key="1">
    <citation type="journal article" date="2024" name="IScience">
        <title>Strigolactones Initiate the Formation of Haustorium-like Structures in Castilleja.</title>
        <authorList>
            <person name="Buerger M."/>
            <person name="Peterson D."/>
            <person name="Chory J."/>
        </authorList>
    </citation>
    <scope>NUCLEOTIDE SEQUENCE [LARGE SCALE GENOMIC DNA]</scope>
</reference>
<dbReference type="Pfam" id="PF12854">
    <property type="entry name" value="PPR_1"/>
    <property type="match status" value="3"/>
</dbReference>
<feature type="compositionally biased region" description="Low complexity" evidence="3">
    <location>
        <begin position="39"/>
        <end position="49"/>
    </location>
</feature>
<evidence type="ECO:0000313" key="4">
    <source>
        <dbReference type="EMBL" id="KAL3616865.1"/>
    </source>
</evidence>
<dbReference type="Pfam" id="PF01535">
    <property type="entry name" value="PPR"/>
    <property type="match status" value="4"/>
</dbReference>
<evidence type="ECO:0000256" key="1">
    <source>
        <dbReference type="ARBA" id="ARBA00022737"/>
    </source>
</evidence>
<evidence type="ECO:0000313" key="5">
    <source>
        <dbReference type="Proteomes" id="UP001632038"/>
    </source>
</evidence>
<comment type="caution">
    <text evidence="4">The sequence shown here is derived from an EMBL/GenBank/DDBJ whole genome shotgun (WGS) entry which is preliminary data.</text>
</comment>
<dbReference type="NCBIfam" id="TIGR00756">
    <property type="entry name" value="PPR"/>
    <property type="match status" value="10"/>
</dbReference>
<dbReference type="Gene3D" id="1.25.40.10">
    <property type="entry name" value="Tetratricopeptide repeat domain"/>
    <property type="match status" value="6"/>
</dbReference>
<name>A0ABD3BHI4_9LAMI</name>
<feature type="repeat" description="PPR" evidence="2">
    <location>
        <begin position="520"/>
        <end position="554"/>
    </location>
</feature>
<dbReference type="AlphaFoldDB" id="A0ABD3BHI4"/>
<dbReference type="EMBL" id="JAVIJP010000087">
    <property type="protein sequence ID" value="KAL3616865.1"/>
    <property type="molecule type" value="Genomic_DNA"/>
</dbReference>
<organism evidence="4 5">
    <name type="scientific">Castilleja foliolosa</name>
    <dbReference type="NCBI Taxonomy" id="1961234"/>
    <lineage>
        <taxon>Eukaryota</taxon>
        <taxon>Viridiplantae</taxon>
        <taxon>Streptophyta</taxon>
        <taxon>Embryophyta</taxon>
        <taxon>Tracheophyta</taxon>
        <taxon>Spermatophyta</taxon>
        <taxon>Magnoliopsida</taxon>
        <taxon>eudicotyledons</taxon>
        <taxon>Gunneridae</taxon>
        <taxon>Pentapetalae</taxon>
        <taxon>asterids</taxon>
        <taxon>lamiids</taxon>
        <taxon>Lamiales</taxon>
        <taxon>Orobanchaceae</taxon>
        <taxon>Pedicularideae</taxon>
        <taxon>Castillejinae</taxon>
        <taxon>Castilleja</taxon>
    </lineage>
</organism>
<dbReference type="PROSITE" id="PS51375">
    <property type="entry name" value="PPR"/>
    <property type="match status" value="10"/>
</dbReference>
<dbReference type="InterPro" id="IPR002885">
    <property type="entry name" value="PPR_rpt"/>
</dbReference>